<evidence type="ECO:0000313" key="1">
    <source>
        <dbReference type="EMBL" id="GFY93139.1"/>
    </source>
</evidence>
<dbReference type="OrthoDB" id="2020180at2759"/>
<organism evidence="1 2">
    <name type="scientific">Actinidia rufa</name>
    <dbReference type="NCBI Taxonomy" id="165716"/>
    <lineage>
        <taxon>Eukaryota</taxon>
        <taxon>Viridiplantae</taxon>
        <taxon>Streptophyta</taxon>
        <taxon>Embryophyta</taxon>
        <taxon>Tracheophyta</taxon>
        <taxon>Spermatophyta</taxon>
        <taxon>Magnoliopsida</taxon>
        <taxon>eudicotyledons</taxon>
        <taxon>Gunneridae</taxon>
        <taxon>Pentapetalae</taxon>
        <taxon>asterids</taxon>
        <taxon>Ericales</taxon>
        <taxon>Actinidiaceae</taxon>
        <taxon>Actinidia</taxon>
    </lineage>
</organism>
<dbReference type="PANTHER" id="PTHR31008">
    <property type="entry name" value="COP1-INTERACTING PROTEIN-RELATED"/>
    <property type="match status" value="1"/>
</dbReference>
<dbReference type="AlphaFoldDB" id="A0A7J0F4G9"/>
<keyword evidence="2" id="KW-1185">Reference proteome</keyword>
<evidence type="ECO:0000313" key="2">
    <source>
        <dbReference type="Proteomes" id="UP000585474"/>
    </source>
</evidence>
<dbReference type="PANTHER" id="PTHR31008:SF2">
    <property type="entry name" value="COP1-INTERACTING PROTEIN-LIKE PROTEIN"/>
    <property type="match status" value="1"/>
</dbReference>
<protein>
    <submittedName>
        <fullName evidence="1">COP1-interacting protein-like protein</fullName>
    </submittedName>
</protein>
<dbReference type="Proteomes" id="UP000585474">
    <property type="component" value="Unassembled WGS sequence"/>
</dbReference>
<proteinExistence type="predicted"/>
<gene>
    <name evidence="1" type="ORF">Acr_08g0015350</name>
</gene>
<sequence length="335" mass="37021">MLSHASGSGYSVSTLEYCSLGPSLAPRAHLVQMYGRAIATCSRPMSCERRLLTRDSTHPLSHVLVFFPASSSSLFASVCPPSSITVHRAFKNISERKRASLCYRPIAYPTIILVSVDCFLIFTAFSNFQTLVLNMELNQAQLLVHDDKAMERFRVKHGIPADVHIERPEPNEIAEVVKGNEDRIPPHLHASVCQFCLNRARGGHVDASNRLALQYRGFVASRLVALFDGVCTELRCRKPPSLLYSDSSAGVPALARPDSIVYFVPLQLVMCDLLITANGKTEKIASGLLNPFLAHLKTAQDQIDKGGYSILLEPEPGSDRTWFTKGTVERFFTTV</sequence>
<accession>A0A7J0F4G9</accession>
<dbReference type="EMBL" id="BJWL01000008">
    <property type="protein sequence ID" value="GFY93139.1"/>
    <property type="molecule type" value="Genomic_DNA"/>
</dbReference>
<name>A0A7J0F4G9_9ERIC</name>
<reference evidence="1 2" key="1">
    <citation type="submission" date="2019-07" db="EMBL/GenBank/DDBJ databases">
        <title>De Novo Assembly of kiwifruit Actinidia rufa.</title>
        <authorList>
            <person name="Sugita-Konishi S."/>
            <person name="Sato K."/>
            <person name="Mori E."/>
            <person name="Abe Y."/>
            <person name="Kisaki G."/>
            <person name="Hamano K."/>
            <person name="Suezawa K."/>
            <person name="Otani M."/>
            <person name="Fukuda T."/>
            <person name="Manabe T."/>
            <person name="Gomi K."/>
            <person name="Tabuchi M."/>
            <person name="Akimitsu K."/>
            <person name="Kataoka I."/>
        </authorList>
    </citation>
    <scope>NUCLEOTIDE SEQUENCE [LARGE SCALE GENOMIC DNA]</scope>
    <source>
        <strain evidence="2">cv. Fuchu</strain>
    </source>
</reference>
<comment type="caution">
    <text evidence="1">The sequence shown here is derived from an EMBL/GenBank/DDBJ whole genome shotgun (WGS) entry which is preliminary data.</text>
</comment>